<sequence length="35" mass="4160">MEIRSSYHLLVVNNSDYERTAEKKISFTGKKQIWS</sequence>
<protein>
    <submittedName>
        <fullName evidence="1">Insulin-like protein peptide 2</fullName>
    </submittedName>
</protein>
<accession>A0A170ZUE4</accession>
<reference evidence="1" key="2">
    <citation type="journal article" date="2017" name="J. Med. Entomol.">
        <title>Transcriptome Analysis of the Triatoma infestans (Hemiptera: Reduviidae) Integument.</title>
        <authorList>
            <person name="Calderon-Fernandez G.M."/>
            <person name="Moriconi D.E."/>
            <person name="Dulbecco A.B."/>
            <person name="Juarez M.P."/>
        </authorList>
    </citation>
    <scope>NUCLEOTIDE SEQUENCE</scope>
    <source>
        <strain evidence="1">Int1</strain>
        <tissue evidence="1">Integument</tissue>
    </source>
</reference>
<organism evidence="1">
    <name type="scientific">Triatoma infestans</name>
    <name type="common">Assassin bug</name>
    <dbReference type="NCBI Taxonomy" id="30076"/>
    <lineage>
        <taxon>Eukaryota</taxon>
        <taxon>Metazoa</taxon>
        <taxon>Ecdysozoa</taxon>
        <taxon>Arthropoda</taxon>
        <taxon>Hexapoda</taxon>
        <taxon>Insecta</taxon>
        <taxon>Pterygota</taxon>
        <taxon>Neoptera</taxon>
        <taxon>Paraneoptera</taxon>
        <taxon>Hemiptera</taxon>
        <taxon>Heteroptera</taxon>
        <taxon>Panheteroptera</taxon>
        <taxon>Cimicomorpha</taxon>
        <taxon>Reduviidae</taxon>
        <taxon>Triatominae</taxon>
        <taxon>Triatoma</taxon>
    </lineage>
</organism>
<dbReference type="AlphaFoldDB" id="A0A170ZUE4"/>
<dbReference type="EMBL" id="GEMB01001854">
    <property type="protein sequence ID" value="JAS01317.1"/>
    <property type="molecule type" value="Transcribed_RNA"/>
</dbReference>
<name>A0A170ZUE4_TRIIF</name>
<evidence type="ECO:0000313" key="1">
    <source>
        <dbReference type="EMBL" id="JAS01317.1"/>
    </source>
</evidence>
<reference evidence="1" key="1">
    <citation type="submission" date="2016-04" db="EMBL/GenBank/DDBJ databases">
        <authorList>
            <person name="Calderon-Fernandez G.M.Sr."/>
        </authorList>
    </citation>
    <scope>NUCLEOTIDE SEQUENCE</scope>
    <source>
        <strain evidence="1">Int1</strain>
        <tissue evidence="1">Integument</tissue>
    </source>
</reference>
<proteinExistence type="predicted"/>